<dbReference type="GO" id="GO:0008483">
    <property type="term" value="F:transaminase activity"/>
    <property type="evidence" value="ECO:0007669"/>
    <property type="project" value="UniProtKB-KW"/>
</dbReference>
<evidence type="ECO:0000256" key="4">
    <source>
        <dbReference type="ARBA" id="ARBA00022898"/>
    </source>
</evidence>
<dbReference type="InterPro" id="IPR015421">
    <property type="entry name" value="PyrdxlP-dep_Trfase_major"/>
</dbReference>
<evidence type="ECO:0000313" key="6">
    <source>
        <dbReference type="EMBL" id="BDG60140.1"/>
    </source>
</evidence>
<dbReference type="EMBL" id="AP025628">
    <property type="protein sequence ID" value="BDG60140.1"/>
    <property type="molecule type" value="Genomic_DNA"/>
</dbReference>
<proteinExistence type="inferred from homology"/>
<dbReference type="InterPro" id="IPR005814">
    <property type="entry name" value="Aminotrans_3"/>
</dbReference>
<dbReference type="InterPro" id="IPR015422">
    <property type="entry name" value="PyrdxlP-dep_Trfase_small"/>
</dbReference>
<protein>
    <submittedName>
        <fullName evidence="6">Aminotransferase YhxA</fullName>
    </submittedName>
</protein>
<dbReference type="InterPro" id="IPR049704">
    <property type="entry name" value="Aminotrans_3_PPA_site"/>
</dbReference>
<evidence type="ECO:0000256" key="1">
    <source>
        <dbReference type="ARBA" id="ARBA00008954"/>
    </source>
</evidence>
<evidence type="ECO:0000313" key="7">
    <source>
        <dbReference type="Proteomes" id="UP001163687"/>
    </source>
</evidence>
<dbReference type="Proteomes" id="UP001163687">
    <property type="component" value="Chromosome"/>
</dbReference>
<dbReference type="Gene3D" id="3.90.1150.10">
    <property type="entry name" value="Aspartate Aminotransferase, domain 1"/>
    <property type="match status" value="1"/>
</dbReference>
<keyword evidence="2 6" id="KW-0032">Aminotransferase</keyword>
<dbReference type="GO" id="GO:0030170">
    <property type="term" value="F:pyridoxal phosphate binding"/>
    <property type="evidence" value="ECO:0007669"/>
    <property type="project" value="InterPro"/>
</dbReference>
<accession>A0AA35G7P9</accession>
<evidence type="ECO:0000256" key="2">
    <source>
        <dbReference type="ARBA" id="ARBA00022576"/>
    </source>
</evidence>
<name>A0AA35G7P9_9FIRM</name>
<comment type="similarity">
    <text evidence="1 5">Belongs to the class-III pyridoxal-phosphate-dependent aminotransferase family.</text>
</comment>
<dbReference type="PROSITE" id="PS00600">
    <property type="entry name" value="AA_TRANSFER_CLASS_3"/>
    <property type="match status" value="1"/>
</dbReference>
<dbReference type="PANTHER" id="PTHR43094:SF1">
    <property type="entry name" value="AMINOTRANSFERASE CLASS-III"/>
    <property type="match status" value="1"/>
</dbReference>
<sequence length="462" mass="50183">MTTSRGIPAEEAQKALSEDLDHVWHPLLQHKTLRENPPLLMVAGHGATVVDAEGREYIDAFAGLWCVNVGYGRTEIAEAAYEQLRKLAYYPHTQANVPAALLADRVSRLAGMEHTYFVNSGSEANEAAFKLARQYHKNRGQPERYKIIGRYYAYHGTTLATLAAGGLPERRVKYEPMPDGFLHAPPAYCYRCPFGQKYPSCGLACARYIEYMIEAEGPETVAAIVMEPIQSGVGVLVPPDEYLPTVAEIARRHGVLLIIDEVINGFGRTGRWFAHQHYGIRPDLMAVAKGISSGYLPLAATLATDEVFQGFLGDPAEGRHAMQVNTWGGHAGACAAALKNIELMEREDLVGNAERVGAHLIAGLRSLSHHRWFGEVRGKGLLAALELVEDPDTRRPLAGALLNRIAAACQARGVIVGKYAGWSASGVGTGTALLFSPPLVLTREEADRIVAVVDEALREVGG</sequence>
<reference evidence="6" key="1">
    <citation type="submission" date="2022-03" db="EMBL/GenBank/DDBJ databases">
        <title>Complete genome sequence of Caldinitratiruptor microaerophilus.</title>
        <authorList>
            <person name="Mukaiyama R."/>
            <person name="Nishiyama T."/>
            <person name="Ueda K."/>
        </authorList>
    </citation>
    <scope>NUCLEOTIDE SEQUENCE</scope>
    <source>
        <strain evidence="6">JCM 16183</strain>
    </source>
</reference>
<dbReference type="KEGG" id="cmic:caldi_12300"/>
<keyword evidence="4 5" id="KW-0663">Pyridoxal phosphate</keyword>
<dbReference type="FunFam" id="3.40.640.10:FF:000014">
    <property type="entry name" value="Adenosylmethionine-8-amino-7-oxononanoate aminotransferase, probable"/>
    <property type="match status" value="1"/>
</dbReference>
<dbReference type="AlphaFoldDB" id="A0AA35G7P9"/>
<dbReference type="Gene3D" id="3.40.640.10">
    <property type="entry name" value="Type I PLP-dependent aspartate aminotransferase-like (Major domain)"/>
    <property type="match status" value="1"/>
</dbReference>
<gene>
    <name evidence="6" type="primary">yhxA</name>
    <name evidence="6" type="ORF">caldi_12300</name>
</gene>
<dbReference type="PIRSF" id="PIRSF000521">
    <property type="entry name" value="Transaminase_4ab_Lys_Orn"/>
    <property type="match status" value="1"/>
</dbReference>
<keyword evidence="7" id="KW-1185">Reference proteome</keyword>
<dbReference type="CDD" id="cd00610">
    <property type="entry name" value="OAT_like"/>
    <property type="match status" value="1"/>
</dbReference>
<dbReference type="SUPFAM" id="SSF53383">
    <property type="entry name" value="PLP-dependent transferases"/>
    <property type="match status" value="1"/>
</dbReference>
<evidence type="ECO:0000256" key="5">
    <source>
        <dbReference type="RuleBase" id="RU003560"/>
    </source>
</evidence>
<dbReference type="InterPro" id="IPR015424">
    <property type="entry name" value="PyrdxlP-dep_Trfase"/>
</dbReference>
<organism evidence="6 7">
    <name type="scientific">Caldinitratiruptor microaerophilus</name>
    <dbReference type="NCBI Taxonomy" id="671077"/>
    <lineage>
        <taxon>Bacteria</taxon>
        <taxon>Bacillati</taxon>
        <taxon>Bacillota</taxon>
        <taxon>Clostridia</taxon>
        <taxon>Eubacteriales</taxon>
        <taxon>Symbiobacteriaceae</taxon>
        <taxon>Caldinitratiruptor</taxon>
    </lineage>
</organism>
<dbReference type="NCBIfam" id="NF005812">
    <property type="entry name" value="PRK07678.1"/>
    <property type="match status" value="1"/>
</dbReference>
<dbReference type="Pfam" id="PF00202">
    <property type="entry name" value="Aminotran_3"/>
    <property type="match status" value="1"/>
</dbReference>
<evidence type="ECO:0000256" key="3">
    <source>
        <dbReference type="ARBA" id="ARBA00022679"/>
    </source>
</evidence>
<dbReference type="RefSeq" id="WP_264844205.1">
    <property type="nucleotide sequence ID" value="NZ_AP025628.1"/>
</dbReference>
<keyword evidence="3" id="KW-0808">Transferase</keyword>
<dbReference type="PANTHER" id="PTHR43094">
    <property type="entry name" value="AMINOTRANSFERASE"/>
    <property type="match status" value="1"/>
</dbReference>